<evidence type="ECO:0000313" key="3">
    <source>
        <dbReference type="EMBL" id="MFK4754900.1"/>
    </source>
</evidence>
<feature type="non-terminal residue" evidence="3">
    <location>
        <position position="76"/>
    </location>
</feature>
<dbReference type="Pfam" id="PF13817">
    <property type="entry name" value="DDE_Tnp_IS66_C"/>
    <property type="match status" value="1"/>
</dbReference>
<dbReference type="EMBL" id="JBBKTX010000144">
    <property type="protein sequence ID" value="MFK4754900.1"/>
    <property type="molecule type" value="Genomic_DNA"/>
</dbReference>
<dbReference type="PANTHER" id="PTHR33678:SF1">
    <property type="entry name" value="BLL1576 PROTEIN"/>
    <property type="match status" value="1"/>
</dbReference>
<evidence type="ECO:0000259" key="2">
    <source>
        <dbReference type="Pfam" id="PF13817"/>
    </source>
</evidence>
<accession>A0ABW8NQR2</accession>
<feature type="domain" description="Transposase IS66 central" evidence="1">
    <location>
        <begin position="1"/>
        <end position="40"/>
    </location>
</feature>
<name>A0ABW8NQR2_9GAMM</name>
<sequence length="76" mass="8661">TVYLTDGRLHIDNNPVENAIRPFAIGRKNWLFSDSQRGAKVSAMMYSLIETAKANDLEPYAYLRRVFAQLPLCETV</sequence>
<protein>
    <submittedName>
        <fullName evidence="3">Transposase</fullName>
    </submittedName>
</protein>
<evidence type="ECO:0000259" key="1">
    <source>
        <dbReference type="Pfam" id="PF03050"/>
    </source>
</evidence>
<feature type="domain" description="Transposase IS66 C-terminal" evidence="2">
    <location>
        <begin position="47"/>
        <end position="74"/>
    </location>
</feature>
<dbReference type="PANTHER" id="PTHR33678">
    <property type="entry name" value="BLL1576 PROTEIN"/>
    <property type="match status" value="1"/>
</dbReference>
<dbReference type="InterPro" id="IPR039552">
    <property type="entry name" value="IS66_C"/>
</dbReference>
<comment type="caution">
    <text evidence="3">The sequence shown here is derived from an EMBL/GenBank/DDBJ whole genome shotgun (WGS) entry which is preliminary data.</text>
</comment>
<dbReference type="InterPro" id="IPR004291">
    <property type="entry name" value="Transposase_IS66_central"/>
</dbReference>
<dbReference type="InterPro" id="IPR052344">
    <property type="entry name" value="Transposase-related"/>
</dbReference>
<gene>
    <name evidence="3" type="ORF">WG929_21140</name>
</gene>
<feature type="non-terminal residue" evidence="3">
    <location>
        <position position="1"/>
    </location>
</feature>
<dbReference type="RefSeq" id="WP_416207657.1">
    <property type="nucleotide sequence ID" value="NZ_JBBKTX010000144.1"/>
</dbReference>
<evidence type="ECO:0000313" key="4">
    <source>
        <dbReference type="Proteomes" id="UP001620597"/>
    </source>
</evidence>
<keyword evidence="4" id="KW-1185">Reference proteome</keyword>
<organism evidence="3 4">
    <name type="scientific">Oceanobacter antarcticus</name>
    <dbReference type="NCBI Taxonomy" id="3133425"/>
    <lineage>
        <taxon>Bacteria</taxon>
        <taxon>Pseudomonadati</taxon>
        <taxon>Pseudomonadota</taxon>
        <taxon>Gammaproteobacteria</taxon>
        <taxon>Oceanospirillales</taxon>
        <taxon>Oceanospirillaceae</taxon>
        <taxon>Oceanobacter</taxon>
    </lineage>
</organism>
<dbReference type="Proteomes" id="UP001620597">
    <property type="component" value="Unassembled WGS sequence"/>
</dbReference>
<reference evidence="3 4" key="1">
    <citation type="submission" date="2024-03" db="EMBL/GenBank/DDBJ databases">
        <title>High-quality draft genome sequence of Oceanobacter sp. wDCs-4.</title>
        <authorList>
            <person name="Dong C."/>
        </authorList>
    </citation>
    <scope>NUCLEOTIDE SEQUENCE [LARGE SCALE GENOMIC DNA]</scope>
    <source>
        <strain evidence="4">wDCs-4</strain>
    </source>
</reference>
<proteinExistence type="predicted"/>
<dbReference type="Pfam" id="PF03050">
    <property type="entry name" value="DDE_Tnp_IS66"/>
    <property type="match status" value="1"/>
</dbReference>